<dbReference type="Gene3D" id="3.90.180.10">
    <property type="entry name" value="Medium-chain alcohol dehydrogenases, catalytic domain"/>
    <property type="match status" value="1"/>
</dbReference>
<dbReference type="PANTHER" id="PTHR43401:SF2">
    <property type="entry name" value="L-THREONINE 3-DEHYDROGENASE"/>
    <property type="match status" value="1"/>
</dbReference>
<name>A0A399EYZ5_9DEIN</name>
<dbReference type="InterPro" id="IPR050129">
    <property type="entry name" value="Zn_alcohol_dh"/>
</dbReference>
<dbReference type="InterPro" id="IPR002328">
    <property type="entry name" value="ADH_Zn_CS"/>
</dbReference>
<evidence type="ECO:0000256" key="3">
    <source>
        <dbReference type="ARBA" id="ARBA00023002"/>
    </source>
</evidence>
<feature type="domain" description="Alcohol dehydrogenase-like N-terminal" evidence="6">
    <location>
        <begin position="25"/>
        <end position="132"/>
    </location>
</feature>
<evidence type="ECO:0000259" key="5">
    <source>
        <dbReference type="Pfam" id="PF00107"/>
    </source>
</evidence>
<dbReference type="Pfam" id="PF00107">
    <property type="entry name" value="ADH_zinc_N"/>
    <property type="match status" value="1"/>
</dbReference>
<dbReference type="EC" id="1.1.1.-" evidence="7"/>
<dbReference type="CDD" id="cd08234">
    <property type="entry name" value="threonine_DH_like"/>
    <property type="match status" value="1"/>
</dbReference>
<evidence type="ECO:0000259" key="6">
    <source>
        <dbReference type="Pfam" id="PF08240"/>
    </source>
</evidence>
<dbReference type="EMBL" id="QWLA01000016">
    <property type="protein sequence ID" value="RIH87762.1"/>
    <property type="molecule type" value="Genomic_DNA"/>
</dbReference>
<dbReference type="InterPro" id="IPR011032">
    <property type="entry name" value="GroES-like_sf"/>
</dbReference>
<evidence type="ECO:0000313" key="8">
    <source>
        <dbReference type="Proteomes" id="UP000265341"/>
    </source>
</evidence>
<evidence type="ECO:0000256" key="1">
    <source>
        <dbReference type="ARBA" id="ARBA00022723"/>
    </source>
</evidence>
<reference evidence="7 8" key="1">
    <citation type="submission" date="2018-08" db="EMBL/GenBank/DDBJ databases">
        <title>Meiothermus roseus NBRC 110900 genome sequencing project.</title>
        <authorList>
            <person name="Da Costa M.S."/>
            <person name="Albuquerque L."/>
            <person name="Raposo P."/>
            <person name="Froufe H.J.C."/>
            <person name="Barroso C.S."/>
            <person name="Egas C."/>
        </authorList>
    </citation>
    <scope>NUCLEOTIDE SEQUENCE [LARGE SCALE GENOMIC DNA]</scope>
    <source>
        <strain evidence="7 8">NBRC 110900</strain>
    </source>
</reference>
<feature type="domain" description="Alcohol dehydrogenase-like C-terminal" evidence="5">
    <location>
        <begin position="171"/>
        <end position="298"/>
    </location>
</feature>
<dbReference type="GO" id="GO:0016491">
    <property type="term" value="F:oxidoreductase activity"/>
    <property type="evidence" value="ECO:0007669"/>
    <property type="project" value="UniProtKB-KW"/>
</dbReference>
<comment type="cofactor">
    <cofactor evidence="4">
        <name>Zn(2+)</name>
        <dbReference type="ChEBI" id="CHEBI:29105"/>
    </cofactor>
</comment>
<keyword evidence="8" id="KW-1185">Reference proteome</keyword>
<dbReference type="Proteomes" id="UP000265341">
    <property type="component" value="Unassembled WGS sequence"/>
</dbReference>
<dbReference type="PANTHER" id="PTHR43401">
    <property type="entry name" value="L-THREONINE 3-DEHYDROGENASE"/>
    <property type="match status" value="1"/>
</dbReference>
<comment type="caution">
    <text evidence="7">The sequence shown here is derived from an EMBL/GenBank/DDBJ whole genome shotgun (WGS) entry which is preliminary data.</text>
</comment>
<keyword evidence="3 7" id="KW-0560">Oxidoreductase</keyword>
<keyword evidence="1 4" id="KW-0479">Metal-binding</keyword>
<gene>
    <name evidence="7" type="primary">rspB</name>
    <name evidence="7" type="ORF">Mrose_01157</name>
</gene>
<dbReference type="Pfam" id="PF08240">
    <property type="entry name" value="ADH_N"/>
    <property type="match status" value="1"/>
</dbReference>
<evidence type="ECO:0000313" key="7">
    <source>
        <dbReference type="EMBL" id="RIH87762.1"/>
    </source>
</evidence>
<accession>A0A399EYZ5</accession>
<dbReference type="PROSITE" id="PS00059">
    <property type="entry name" value="ADH_ZINC"/>
    <property type="match status" value="1"/>
</dbReference>
<dbReference type="InterPro" id="IPR013149">
    <property type="entry name" value="ADH-like_C"/>
</dbReference>
<keyword evidence="2 4" id="KW-0862">Zinc</keyword>
<proteinExistence type="inferred from homology"/>
<comment type="similarity">
    <text evidence="4">Belongs to the zinc-containing alcohol dehydrogenase family.</text>
</comment>
<dbReference type="InterPro" id="IPR036291">
    <property type="entry name" value="NAD(P)-bd_dom_sf"/>
</dbReference>
<dbReference type="SUPFAM" id="SSF50129">
    <property type="entry name" value="GroES-like"/>
    <property type="match status" value="1"/>
</dbReference>
<protein>
    <submittedName>
        <fullName evidence="7">Starvation-sensing protein RspB</fullName>
        <ecNumber evidence="7">1.1.1.-</ecNumber>
    </submittedName>
</protein>
<dbReference type="AlphaFoldDB" id="A0A399EYZ5"/>
<evidence type="ECO:0000256" key="4">
    <source>
        <dbReference type="RuleBase" id="RU361277"/>
    </source>
</evidence>
<dbReference type="Gene3D" id="3.40.50.720">
    <property type="entry name" value="NAD(P)-binding Rossmann-like Domain"/>
    <property type="match status" value="1"/>
</dbReference>
<dbReference type="InterPro" id="IPR013154">
    <property type="entry name" value="ADH-like_N"/>
</dbReference>
<sequence>MPMRAAVITQPRTLEVLEVPTPTPGPGQVRVRVGATGVCGTDLHLFDGHFHARFPLIPGHEIAGVIDQVGPGVSDLQEGQLVALDPVISCGQCWACRRGQRQHCLRFEALGVTQAGGFTQYVVAPATNAYPVQGLSAAEAAFAEPLGCVAWGILRLRPEPGSNALLFGAGPIGLLLMQALLVSGVAEVTVVDPVVERLALAKTLGASHTVQSGPPMAQALRDLKPHGFDIVAEATGLPGVVEAMPQYAAVGGRLLIFGVAPEEATVRLSPYDIFQRDLSLIGSFSLNGTLPLALSWLESGRIQVKPLISHRMPLEDLHKALKYKEHPGMGEALKVMIIPEG</sequence>
<dbReference type="SUPFAM" id="SSF51735">
    <property type="entry name" value="NAD(P)-binding Rossmann-fold domains"/>
    <property type="match status" value="1"/>
</dbReference>
<organism evidence="7 8">
    <name type="scientific">Calidithermus roseus</name>
    <dbReference type="NCBI Taxonomy" id="1644118"/>
    <lineage>
        <taxon>Bacteria</taxon>
        <taxon>Thermotogati</taxon>
        <taxon>Deinococcota</taxon>
        <taxon>Deinococci</taxon>
        <taxon>Thermales</taxon>
        <taxon>Thermaceae</taxon>
        <taxon>Calidithermus</taxon>
    </lineage>
</organism>
<dbReference type="GO" id="GO:0008270">
    <property type="term" value="F:zinc ion binding"/>
    <property type="evidence" value="ECO:0007669"/>
    <property type="project" value="InterPro"/>
</dbReference>
<evidence type="ECO:0000256" key="2">
    <source>
        <dbReference type="ARBA" id="ARBA00022833"/>
    </source>
</evidence>